<accession>A0A5B0RDX1</accession>
<comment type="caution">
    <text evidence="1">The sequence shown here is derived from an EMBL/GenBank/DDBJ whole genome shotgun (WGS) entry which is preliminary data.</text>
</comment>
<proteinExistence type="predicted"/>
<organism evidence="1 2">
    <name type="scientific">Puccinia graminis f. sp. tritici</name>
    <dbReference type="NCBI Taxonomy" id="56615"/>
    <lineage>
        <taxon>Eukaryota</taxon>
        <taxon>Fungi</taxon>
        <taxon>Dikarya</taxon>
        <taxon>Basidiomycota</taxon>
        <taxon>Pucciniomycotina</taxon>
        <taxon>Pucciniomycetes</taxon>
        <taxon>Pucciniales</taxon>
        <taxon>Pucciniaceae</taxon>
        <taxon>Puccinia</taxon>
    </lineage>
</organism>
<protein>
    <submittedName>
        <fullName evidence="1">Uncharacterized protein</fullName>
    </submittedName>
</protein>
<name>A0A5B0RDX1_PUCGR</name>
<sequence length="73" mass="8133">MWDQRPRDRDIAIRHRVIYAHELLESYVEDFGCSVSNSESQTPTMQCLVEFLSTNSGCHLLSLGSDSAASAEA</sequence>
<dbReference type="Proteomes" id="UP000325313">
    <property type="component" value="Unassembled WGS sequence"/>
</dbReference>
<evidence type="ECO:0000313" key="2">
    <source>
        <dbReference type="Proteomes" id="UP000325313"/>
    </source>
</evidence>
<dbReference type="AlphaFoldDB" id="A0A5B0RDX1"/>
<evidence type="ECO:0000313" key="1">
    <source>
        <dbReference type="EMBL" id="KAA1123125.1"/>
    </source>
</evidence>
<gene>
    <name evidence="1" type="ORF">PGTUg99_011891</name>
</gene>
<dbReference type="EMBL" id="VDEP01000211">
    <property type="protein sequence ID" value="KAA1123125.1"/>
    <property type="molecule type" value="Genomic_DNA"/>
</dbReference>
<reference evidence="1 2" key="1">
    <citation type="submission" date="2019-05" db="EMBL/GenBank/DDBJ databases">
        <title>Emergence of the Ug99 lineage of the wheat stem rust pathogen through somatic hybridization.</title>
        <authorList>
            <person name="Li F."/>
            <person name="Upadhyaya N.M."/>
            <person name="Sperschneider J."/>
            <person name="Matny O."/>
            <person name="Nguyen-Phuc H."/>
            <person name="Mago R."/>
            <person name="Raley C."/>
            <person name="Miller M.E."/>
            <person name="Silverstein K.A.T."/>
            <person name="Henningsen E."/>
            <person name="Hirsch C.D."/>
            <person name="Visser B."/>
            <person name="Pretorius Z.A."/>
            <person name="Steffenson B.J."/>
            <person name="Schwessinger B."/>
            <person name="Dodds P.N."/>
            <person name="Figueroa M."/>
        </authorList>
    </citation>
    <scope>NUCLEOTIDE SEQUENCE [LARGE SCALE GENOMIC DNA]</scope>
    <source>
        <strain evidence="1 2">Ug99</strain>
    </source>
</reference>